<feature type="non-terminal residue" evidence="9">
    <location>
        <position position="1"/>
    </location>
</feature>
<dbReference type="EMBL" id="ML978717">
    <property type="protein sequence ID" value="KAF2088083.1"/>
    <property type="molecule type" value="Genomic_DNA"/>
</dbReference>
<evidence type="ECO:0000256" key="1">
    <source>
        <dbReference type="ARBA" id="ARBA00004123"/>
    </source>
</evidence>
<evidence type="ECO:0000313" key="9">
    <source>
        <dbReference type="EMBL" id="KAF2088083.1"/>
    </source>
</evidence>
<dbReference type="InterPro" id="IPR051106">
    <property type="entry name" value="RNA-bind/splicing_reg"/>
</dbReference>
<dbReference type="GO" id="GO:0005634">
    <property type="term" value="C:nucleus"/>
    <property type="evidence" value="ECO:0007669"/>
    <property type="project" value="UniProtKB-SubCell"/>
</dbReference>
<evidence type="ECO:0000256" key="7">
    <source>
        <dbReference type="SAM" id="MobiDB-lite"/>
    </source>
</evidence>
<dbReference type="InterPro" id="IPR000504">
    <property type="entry name" value="RRM_dom"/>
</dbReference>
<feature type="domain" description="RRM" evidence="8">
    <location>
        <begin position="129"/>
        <end position="206"/>
    </location>
</feature>
<sequence length="313" mass="35000">RYLLRRSALRAISSAPSASFLVKPRAFTTVTSSTFKARPQCIVSPLQKRFNSDEAKPTEATTTEETAEQNDTTEEHASAAAEVEDQSTEAQKPTVGDAVDSAAQTVKETVNSAIGATADALSADDPVKRTLYIGNLFFEVGEDQVRKEFARFGNIKSSRLITDARGLSKGFCYIEYESQAEASEAIENMNQRVFEGRRITVQFHRPRGPKEERLKMRPQGPSKTLFIGNMSFDMSDKDLNDLFREIRNVIDVRVAIDRRTGQPRGFAHADFVDVASAEKAKAMLDRKQIHGRELRVDFSMSSGRYDNSRERSE</sequence>
<evidence type="ECO:0000259" key="8">
    <source>
        <dbReference type="PROSITE" id="PS50102"/>
    </source>
</evidence>
<accession>A0A9P4HWJ9</accession>
<dbReference type="InterPro" id="IPR012677">
    <property type="entry name" value="Nucleotide-bd_a/b_plait_sf"/>
</dbReference>
<evidence type="ECO:0000256" key="2">
    <source>
        <dbReference type="ARBA" id="ARBA00022664"/>
    </source>
</evidence>
<evidence type="ECO:0000256" key="6">
    <source>
        <dbReference type="PROSITE-ProRule" id="PRU00176"/>
    </source>
</evidence>
<feature type="domain" description="RRM" evidence="8">
    <location>
        <begin position="223"/>
        <end position="301"/>
    </location>
</feature>
<dbReference type="GO" id="GO:0008380">
    <property type="term" value="P:RNA splicing"/>
    <property type="evidence" value="ECO:0007669"/>
    <property type="project" value="UniProtKB-KW"/>
</dbReference>
<reference evidence="9" key="1">
    <citation type="journal article" date="2020" name="Stud. Mycol.">
        <title>101 Dothideomycetes genomes: a test case for predicting lifestyles and emergence of pathogens.</title>
        <authorList>
            <person name="Haridas S."/>
            <person name="Albert R."/>
            <person name="Binder M."/>
            <person name="Bloem J."/>
            <person name="Labutti K."/>
            <person name="Salamov A."/>
            <person name="Andreopoulos B."/>
            <person name="Baker S."/>
            <person name="Barry K."/>
            <person name="Bills G."/>
            <person name="Bluhm B."/>
            <person name="Cannon C."/>
            <person name="Castanera R."/>
            <person name="Culley D."/>
            <person name="Daum C."/>
            <person name="Ezra D."/>
            <person name="Gonzalez J."/>
            <person name="Henrissat B."/>
            <person name="Kuo A."/>
            <person name="Liang C."/>
            <person name="Lipzen A."/>
            <person name="Lutzoni F."/>
            <person name="Magnuson J."/>
            <person name="Mondo S."/>
            <person name="Nolan M."/>
            <person name="Ohm R."/>
            <person name="Pangilinan J."/>
            <person name="Park H.-J."/>
            <person name="Ramirez L."/>
            <person name="Alfaro M."/>
            <person name="Sun H."/>
            <person name="Tritt A."/>
            <person name="Yoshinaga Y."/>
            <person name="Zwiers L.-H."/>
            <person name="Turgeon B."/>
            <person name="Goodwin S."/>
            <person name="Spatafora J."/>
            <person name="Crous P."/>
            <person name="Grigoriev I."/>
        </authorList>
    </citation>
    <scope>NUCLEOTIDE SEQUENCE</scope>
    <source>
        <strain evidence="9">CBS 121410</strain>
    </source>
</reference>
<proteinExistence type="predicted"/>
<name>A0A9P4HWJ9_9PEZI</name>
<dbReference type="GO" id="GO:0006397">
    <property type="term" value="P:mRNA processing"/>
    <property type="evidence" value="ECO:0007669"/>
    <property type="project" value="UniProtKB-KW"/>
</dbReference>
<protein>
    <submittedName>
        <fullName evidence="9">RNA-binding domain-containing protein</fullName>
    </submittedName>
</protein>
<gene>
    <name evidence="9" type="ORF">K490DRAFT_40264</name>
</gene>
<feature type="region of interest" description="Disordered" evidence="7">
    <location>
        <begin position="48"/>
        <end position="100"/>
    </location>
</feature>
<dbReference type="Pfam" id="PF00076">
    <property type="entry name" value="RRM_1"/>
    <property type="match status" value="2"/>
</dbReference>
<keyword evidence="5" id="KW-0539">Nucleus</keyword>
<keyword evidence="10" id="KW-1185">Reference proteome</keyword>
<keyword evidence="3 6" id="KW-0694">RNA-binding</keyword>
<evidence type="ECO:0000256" key="5">
    <source>
        <dbReference type="ARBA" id="ARBA00023242"/>
    </source>
</evidence>
<dbReference type="SMART" id="SM00360">
    <property type="entry name" value="RRM"/>
    <property type="match status" value="2"/>
</dbReference>
<dbReference type="GO" id="GO:0003723">
    <property type="term" value="F:RNA binding"/>
    <property type="evidence" value="ECO:0007669"/>
    <property type="project" value="UniProtKB-UniRule"/>
</dbReference>
<evidence type="ECO:0000256" key="3">
    <source>
        <dbReference type="ARBA" id="ARBA00022884"/>
    </source>
</evidence>
<evidence type="ECO:0000256" key="4">
    <source>
        <dbReference type="ARBA" id="ARBA00023187"/>
    </source>
</evidence>
<comment type="caution">
    <text evidence="9">The sequence shown here is derived from an EMBL/GenBank/DDBJ whole genome shotgun (WGS) entry which is preliminary data.</text>
</comment>
<dbReference type="PANTHER" id="PTHR48028">
    <property type="entry name" value="GLYCINE-RICH RNA-BINDING PROTEIN RZ1A"/>
    <property type="match status" value="1"/>
</dbReference>
<comment type="subcellular location">
    <subcellularLocation>
        <location evidence="1">Nucleus</location>
    </subcellularLocation>
</comment>
<keyword evidence="4" id="KW-0508">mRNA splicing</keyword>
<keyword evidence="2" id="KW-0507">mRNA processing</keyword>
<dbReference type="SUPFAM" id="SSF54928">
    <property type="entry name" value="RNA-binding domain, RBD"/>
    <property type="match status" value="2"/>
</dbReference>
<dbReference type="PROSITE" id="PS50102">
    <property type="entry name" value="RRM"/>
    <property type="match status" value="2"/>
</dbReference>
<organism evidence="9 10">
    <name type="scientific">Saccharata proteae CBS 121410</name>
    <dbReference type="NCBI Taxonomy" id="1314787"/>
    <lineage>
        <taxon>Eukaryota</taxon>
        <taxon>Fungi</taxon>
        <taxon>Dikarya</taxon>
        <taxon>Ascomycota</taxon>
        <taxon>Pezizomycotina</taxon>
        <taxon>Dothideomycetes</taxon>
        <taxon>Dothideomycetes incertae sedis</taxon>
        <taxon>Botryosphaeriales</taxon>
        <taxon>Saccharataceae</taxon>
        <taxon>Saccharata</taxon>
    </lineage>
</organism>
<dbReference type="InterPro" id="IPR035979">
    <property type="entry name" value="RBD_domain_sf"/>
</dbReference>
<dbReference type="OrthoDB" id="6730379at2759"/>
<dbReference type="AlphaFoldDB" id="A0A9P4HWJ9"/>
<dbReference type="PANTHER" id="PTHR48028:SF4">
    <property type="entry name" value="SC35-LIKE SPLICING FACTOR"/>
    <property type="match status" value="1"/>
</dbReference>
<dbReference type="CDD" id="cd00590">
    <property type="entry name" value="RRM_SF"/>
    <property type="match status" value="1"/>
</dbReference>
<dbReference type="Gene3D" id="3.30.70.330">
    <property type="match status" value="2"/>
</dbReference>
<evidence type="ECO:0000313" key="10">
    <source>
        <dbReference type="Proteomes" id="UP000799776"/>
    </source>
</evidence>
<dbReference type="Proteomes" id="UP000799776">
    <property type="component" value="Unassembled WGS sequence"/>
</dbReference>